<name>A0ABY6AYG4_9BURK</name>
<dbReference type="SMART" id="SM01101">
    <property type="entry name" value="CRISPR_assoc"/>
    <property type="match status" value="1"/>
</dbReference>
<protein>
    <submittedName>
        <fullName evidence="1">Type I-E CRISPR-associated protein Cas6/Cse3/CasE</fullName>
    </submittedName>
</protein>
<dbReference type="Gene3D" id="3.30.70.1200">
    <property type="entry name" value="Crispr-associated protein, domain 1"/>
    <property type="match status" value="1"/>
</dbReference>
<dbReference type="SUPFAM" id="SSF117987">
    <property type="entry name" value="CRISPR-associated protein"/>
    <property type="match status" value="2"/>
</dbReference>
<dbReference type="InterPro" id="IPR010179">
    <property type="entry name" value="CRISPR-assoc_prot_Cse3"/>
</dbReference>
<proteinExistence type="predicted"/>
<organism evidence="1 2">
    <name type="scientific">Roseateles amylovorans</name>
    <dbReference type="NCBI Taxonomy" id="2978473"/>
    <lineage>
        <taxon>Bacteria</taxon>
        <taxon>Pseudomonadati</taxon>
        <taxon>Pseudomonadota</taxon>
        <taxon>Betaproteobacteria</taxon>
        <taxon>Burkholderiales</taxon>
        <taxon>Sphaerotilaceae</taxon>
        <taxon>Roseateles</taxon>
    </lineage>
</organism>
<reference evidence="1" key="1">
    <citation type="submission" date="2022-10" db="EMBL/GenBank/DDBJ databases">
        <title>Characterization and whole genome sequencing of a new Roseateles species, isolated from fresh water.</title>
        <authorList>
            <person name="Guliayeva D.Y."/>
            <person name="Akhremchuk A.E."/>
            <person name="Sikolenko M.A."/>
            <person name="Valentovich L.N."/>
            <person name="Sidarenka A.V."/>
        </authorList>
    </citation>
    <scope>NUCLEOTIDE SEQUENCE</scope>
    <source>
        <strain evidence="1">BIM B-1768</strain>
    </source>
</reference>
<keyword evidence="2" id="KW-1185">Reference proteome</keyword>
<dbReference type="CDD" id="cd09727">
    <property type="entry name" value="Cas6_I-E"/>
    <property type="match status" value="1"/>
</dbReference>
<gene>
    <name evidence="1" type="primary">cas6e</name>
    <name evidence="1" type="ORF">N4261_17340</name>
</gene>
<dbReference type="Gene3D" id="3.30.70.1210">
    <property type="entry name" value="Crispr-associated protein, domain 2"/>
    <property type="match status" value="1"/>
</dbReference>
<dbReference type="Pfam" id="PF08798">
    <property type="entry name" value="CRISPR_assoc"/>
    <property type="match status" value="1"/>
</dbReference>
<accession>A0ABY6AYG4</accession>
<evidence type="ECO:0000313" key="2">
    <source>
        <dbReference type="Proteomes" id="UP001064933"/>
    </source>
</evidence>
<dbReference type="Proteomes" id="UP001064933">
    <property type="component" value="Chromosome"/>
</dbReference>
<dbReference type="NCBIfam" id="TIGR01907">
    <property type="entry name" value="casE_Cse3"/>
    <property type="match status" value="1"/>
</dbReference>
<sequence>MYLTQLRLDPRSPQARRDLANAYDMHRTLVRGFVREEQSPVPRFLWRLETNRAGDAPVVLVQSSAASDWSFMSEFSGYLRDTETPVTKSFDPSSLLQSEKRYRFRLVANPTVTRQGQRHGLVGEDMQLAWLHRQGERHGFTVEAAMVSHSDTLRGRKAETRVSLLQVQFDGVLRVGDPAAVVSAVASGIGHGKAFGCGLLSLARCP</sequence>
<evidence type="ECO:0000313" key="1">
    <source>
        <dbReference type="EMBL" id="UXH76789.1"/>
    </source>
</evidence>
<dbReference type="EMBL" id="CP104562">
    <property type="protein sequence ID" value="UXH76789.1"/>
    <property type="molecule type" value="Genomic_DNA"/>
</dbReference>
<dbReference type="RefSeq" id="WP_261756527.1">
    <property type="nucleotide sequence ID" value="NZ_CP104562.2"/>
</dbReference>